<dbReference type="AlphaFoldDB" id="A0A1F6E863"/>
<sequence length="199" mass="22246">MIRSILSIIGLIVAGGIFFIYTQPAYSNVQVLQQQMDQYDQALDKTTELQKLKQSLLVRYNAFNPADLDRLHKLLPDHVDNVRLILDLDNLAGNFGMALQNVIISSPASENADKTIIGSITAGKQRYDSLTLRFSTRSTYANFVKFMEDLESSLRIVDIVSLSVAPEASSAKTSQGAQGAISSEPYYRYDIAIRTYWLK</sequence>
<dbReference type="InterPro" id="IPR014717">
    <property type="entry name" value="Transl_elong_EF1B/ribsomal_bS6"/>
</dbReference>
<accession>A0A1F6E863</accession>
<dbReference type="Gene3D" id="3.30.70.60">
    <property type="match status" value="1"/>
</dbReference>
<organism evidence="1 2">
    <name type="scientific">Candidatus Kaiserbacteria bacterium RIFCSPHIGHO2_12_FULL_53_13</name>
    <dbReference type="NCBI Taxonomy" id="1798502"/>
    <lineage>
        <taxon>Bacteria</taxon>
        <taxon>Candidatus Kaiseribacteriota</taxon>
    </lineage>
</organism>
<reference evidence="1 2" key="1">
    <citation type="journal article" date="2016" name="Nat. Commun.">
        <title>Thousands of microbial genomes shed light on interconnected biogeochemical processes in an aquifer system.</title>
        <authorList>
            <person name="Anantharaman K."/>
            <person name="Brown C.T."/>
            <person name="Hug L.A."/>
            <person name="Sharon I."/>
            <person name="Castelle C.J."/>
            <person name="Probst A.J."/>
            <person name="Thomas B.C."/>
            <person name="Singh A."/>
            <person name="Wilkins M.J."/>
            <person name="Karaoz U."/>
            <person name="Brodie E.L."/>
            <person name="Williams K.H."/>
            <person name="Hubbard S.S."/>
            <person name="Banfield J.F."/>
        </authorList>
    </citation>
    <scope>NUCLEOTIDE SEQUENCE [LARGE SCALE GENOMIC DNA]</scope>
</reference>
<name>A0A1F6E863_9BACT</name>
<comment type="caution">
    <text evidence="1">The sequence shown here is derived from an EMBL/GenBank/DDBJ whole genome shotgun (WGS) entry which is preliminary data.</text>
</comment>
<evidence type="ECO:0000313" key="2">
    <source>
        <dbReference type="Proteomes" id="UP000176689"/>
    </source>
</evidence>
<gene>
    <name evidence="1" type="ORF">A3F27_00750</name>
</gene>
<evidence type="ECO:0000313" key="1">
    <source>
        <dbReference type="EMBL" id="OGG69811.1"/>
    </source>
</evidence>
<evidence type="ECO:0008006" key="3">
    <source>
        <dbReference type="Google" id="ProtNLM"/>
    </source>
</evidence>
<dbReference type="Proteomes" id="UP000176689">
    <property type="component" value="Unassembled WGS sequence"/>
</dbReference>
<proteinExistence type="predicted"/>
<protein>
    <recommendedName>
        <fullName evidence="3">Pilus assembly protein PilO</fullName>
    </recommendedName>
</protein>
<dbReference type="EMBL" id="MFLP01000028">
    <property type="protein sequence ID" value="OGG69811.1"/>
    <property type="molecule type" value="Genomic_DNA"/>
</dbReference>